<evidence type="ECO:0000259" key="7">
    <source>
        <dbReference type="SMART" id="SM00905"/>
    </source>
</evidence>
<dbReference type="AlphaFoldDB" id="A0A7D6IMZ9"/>
<dbReference type="NCBIfam" id="TIGR00525">
    <property type="entry name" value="folB"/>
    <property type="match status" value="1"/>
</dbReference>
<reference evidence="9" key="1">
    <citation type="submission" date="2018-09" db="EMBL/GenBank/DDBJ databases">
        <title>Complete genome sequence of thermophilic cyanobacteria strain Thermosynechococcus elongatus PKUAC-SCTE542.</title>
        <authorList>
            <person name="Liang Y."/>
            <person name="Tang J."/>
            <person name="Daroch M."/>
        </authorList>
    </citation>
    <scope>NUCLEOTIDE SEQUENCE [LARGE SCALE GENOMIC DNA]</scope>
    <source>
        <strain evidence="9">E542</strain>
    </source>
</reference>
<dbReference type="Proteomes" id="UP000261812">
    <property type="component" value="Chromosome"/>
</dbReference>
<evidence type="ECO:0000256" key="2">
    <source>
        <dbReference type="ARBA" id="ARBA00005013"/>
    </source>
</evidence>
<dbReference type="InterPro" id="IPR043133">
    <property type="entry name" value="GTP-CH-I_C/QueF"/>
</dbReference>
<dbReference type="InterPro" id="IPR006157">
    <property type="entry name" value="FolB_dom"/>
</dbReference>
<feature type="domain" description="Dihydroneopterin aldolase/epimerase" evidence="7">
    <location>
        <begin position="11"/>
        <end position="123"/>
    </location>
</feature>
<dbReference type="GO" id="GO:0005737">
    <property type="term" value="C:cytoplasm"/>
    <property type="evidence" value="ECO:0007669"/>
    <property type="project" value="TreeGrafter"/>
</dbReference>
<dbReference type="RefSeq" id="WP_181495148.1">
    <property type="nucleotide sequence ID" value="NZ_CP032152.1"/>
</dbReference>
<comment type="function">
    <text evidence="6">Catalyzes the conversion of 7,8-dihydroneopterin to 6-hydroxymethyl-7,8-dihydropterin.</text>
</comment>
<dbReference type="KEGG" id="tsq:D3A95_13355"/>
<dbReference type="SMART" id="SM00905">
    <property type="entry name" value="FolB"/>
    <property type="match status" value="1"/>
</dbReference>
<dbReference type="Pfam" id="PF02152">
    <property type="entry name" value="FolB"/>
    <property type="match status" value="1"/>
</dbReference>
<proteinExistence type="inferred from homology"/>
<evidence type="ECO:0000256" key="4">
    <source>
        <dbReference type="ARBA" id="ARBA00022909"/>
    </source>
</evidence>
<dbReference type="CDD" id="cd00534">
    <property type="entry name" value="DHNA_DHNTPE"/>
    <property type="match status" value="1"/>
</dbReference>
<dbReference type="EMBL" id="CP032152">
    <property type="protein sequence ID" value="QLL29509.1"/>
    <property type="molecule type" value="Genomic_DNA"/>
</dbReference>
<dbReference type="PANTHER" id="PTHR42844">
    <property type="entry name" value="DIHYDRONEOPTERIN ALDOLASE 1-RELATED"/>
    <property type="match status" value="1"/>
</dbReference>
<dbReference type="Gene3D" id="3.30.1130.10">
    <property type="match status" value="1"/>
</dbReference>
<evidence type="ECO:0000256" key="3">
    <source>
        <dbReference type="ARBA" id="ARBA00005708"/>
    </source>
</evidence>
<keyword evidence="5 6" id="KW-0456">Lyase</keyword>
<protein>
    <recommendedName>
        <fullName evidence="6">7,8-dihydroneopterin aldolase</fullName>
        <ecNumber evidence="6">4.1.2.25</ecNumber>
    </recommendedName>
</protein>
<dbReference type="GO" id="GO:0046654">
    <property type="term" value="P:tetrahydrofolate biosynthetic process"/>
    <property type="evidence" value="ECO:0007669"/>
    <property type="project" value="UniProtKB-UniRule"/>
</dbReference>
<dbReference type="InterPro" id="IPR006156">
    <property type="entry name" value="Dihydroneopterin_aldolase"/>
</dbReference>
<name>A0A7D6IMZ9_9CYAN</name>
<comment type="similarity">
    <text evidence="3 6">Belongs to the DHNA family.</text>
</comment>
<evidence type="ECO:0000313" key="8">
    <source>
        <dbReference type="EMBL" id="QLL29509.1"/>
    </source>
</evidence>
<comment type="pathway">
    <text evidence="2 6">Cofactor biosynthesis; tetrahydrofolate biosynthesis; 2-amino-4-hydroxy-6-hydroxymethyl-7,8-dihydropteridine diphosphate from 7,8-dihydroneopterin triphosphate: step 3/4.</text>
</comment>
<sequence length="129" mass="14567">MPLSESSIDCLHLSGIRYYGYTGALPEEQILGQWFEIDIKLWFDMAQAAASDRLEDTVDYRPLLQAIEQLMQQQRFQLIETLAAEILKLCLAPPQVQRAAVRVTKLAPPVPNFTGQISVEMVRPHAESP</sequence>
<dbReference type="SUPFAM" id="SSF55620">
    <property type="entry name" value="Tetrahydrobiopterin biosynthesis enzymes-like"/>
    <property type="match status" value="1"/>
</dbReference>
<keyword evidence="9" id="KW-1185">Reference proteome</keyword>
<dbReference type="PANTHER" id="PTHR42844:SF1">
    <property type="entry name" value="DIHYDRONEOPTERIN ALDOLASE 1-RELATED"/>
    <property type="match status" value="1"/>
</dbReference>
<keyword evidence="4 6" id="KW-0289">Folate biosynthesis</keyword>
<organism evidence="8 9">
    <name type="scientific">Thermosynechococcus sichuanensis E542</name>
    <dbReference type="NCBI Taxonomy" id="2016101"/>
    <lineage>
        <taxon>Bacteria</taxon>
        <taxon>Bacillati</taxon>
        <taxon>Cyanobacteriota</taxon>
        <taxon>Cyanophyceae</taxon>
        <taxon>Acaryochloridales</taxon>
        <taxon>Thermosynechococcaceae</taxon>
        <taxon>Thermosynechococcus</taxon>
        <taxon>Thermosynechococcus sichuanensis</taxon>
    </lineage>
</organism>
<evidence type="ECO:0000256" key="5">
    <source>
        <dbReference type="ARBA" id="ARBA00023239"/>
    </source>
</evidence>
<accession>A0A7D6IMZ9</accession>
<dbReference type="GO" id="GO:0046656">
    <property type="term" value="P:folic acid biosynthetic process"/>
    <property type="evidence" value="ECO:0007669"/>
    <property type="project" value="UniProtKB-UniRule"/>
</dbReference>
<dbReference type="GO" id="GO:0004150">
    <property type="term" value="F:dihydroneopterin aldolase activity"/>
    <property type="evidence" value="ECO:0007669"/>
    <property type="project" value="UniProtKB-UniRule"/>
</dbReference>
<dbReference type="NCBIfam" id="TIGR00526">
    <property type="entry name" value="folB_dom"/>
    <property type="match status" value="1"/>
</dbReference>
<evidence type="ECO:0000256" key="6">
    <source>
        <dbReference type="RuleBase" id="RU362079"/>
    </source>
</evidence>
<comment type="catalytic activity">
    <reaction evidence="1 6">
        <text>7,8-dihydroneopterin = 6-hydroxymethyl-7,8-dihydropterin + glycolaldehyde</text>
        <dbReference type="Rhea" id="RHEA:10540"/>
        <dbReference type="ChEBI" id="CHEBI:17001"/>
        <dbReference type="ChEBI" id="CHEBI:17071"/>
        <dbReference type="ChEBI" id="CHEBI:44841"/>
        <dbReference type="EC" id="4.1.2.25"/>
    </reaction>
</comment>
<gene>
    <name evidence="8" type="primary">folB</name>
    <name evidence="8" type="ORF">D3A95_13355</name>
</gene>
<dbReference type="EC" id="4.1.2.25" evidence="6"/>
<dbReference type="UniPathway" id="UPA00077">
    <property type="reaction ID" value="UER00154"/>
</dbReference>
<evidence type="ECO:0000256" key="1">
    <source>
        <dbReference type="ARBA" id="ARBA00001353"/>
    </source>
</evidence>
<evidence type="ECO:0000313" key="9">
    <source>
        <dbReference type="Proteomes" id="UP000261812"/>
    </source>
</evidence>